<sequence length="180" mass="21295">MKRFFFKIVVSVFIFGCVLPMKAQCEIKNKVLADGSMMYFFDPSAFYTTKSKSLKINIMTDDENFFIALRPKPFPKKEDGIKLKNDLKIKLGNKSWYNLKHYDTQYVKHDSVLQVMYLIKKSDLEDFKLYEAEIASINMEGTEFVRNYAFKLHKKAIMQQLNCYEESKKKTMKVKNEDQK</sequence>
<feature type="signal peptide" evidence="1">
    <location>
        <begin position="1"/>
        <end position="23"/>
    </location>
</feature>
<keyword evidence="1" id="KW-0732">Signal</keyword>
<proteinExistence type="predicted"/>
<name>A0A934PMK0_9FLAO</name>
<keyword evidence="3" id="KW-1185">Reference proteome</keyword>
<feature type="chain" id="PRO_5036884983" evidence="1">
    <location>
        <begin position="24"/>
        <end position="180"/>
    </location>
</feature>
<gene>
    <name evidence="2" type="ORF">I5M07_14090</name>
</gene>
<dbReference type="RefSeq" id="WP_200107086.1">
    <property type="nucleotide sequence ID" value="NZ_JAEHFV010000007.1"/>
</dbReference>
<reference evidence="2" key="1">
    <citation type="submission" date="2020-12" db="EMBL/GenBank/DDBJ databases">
        <title>Bacterial novel species Flavobacterium sp. SE-1-e isolated from soil.</title>
        <authorList>
            <person name="Jung H.-Y."/>
        </authorList>
    </citation>
    <scope>NUCLEOTIDE SEQUENCE</scope>
    <source>
        <strain evidence="2">SE-1-e</strain>
    </source>
</reference>
<evidence type="ECO:0000313" key="2">
    <source>
        <dbReference type="EMBL" id="MBK0370962.1"/>
    </source>
</evidence>
<dbReference type="EMBL" id="JAEHFV010000007">
    <property type="protein sequence ID" value="MBK0370962.1"/>
    <property type="molecule type" value="Genomic_DNA"/>
</dbReference>
<organism evidence="2 3">
    <name type="scientific">Flavobacterium agrisoli</name>
    <dbReference type="NCBI Taxonomy" id="2793066"/>
    <lineage>
        <taxon>Bacteria</taxon>
        <taxon>Pseudomonadati</taxon>
        <taxon>Bacteroidota</taxon>
        <taxon>Flavobacteriia</taxon>
        <taxon>Flavobacteriales</taxon>
        <taxon>Flavobacteriaceae</taxon>
        <taxon>Flavobacterium</taxon>
    </lineage>
</organism>
<dbReference type="Proteomes" id="UP000609172">
    <property type="component" value="Unassembled WGS sequence"/>
</dbReference>
<protein>
    <submittedName>
        <fullName evidence="2">Uncharacterized protein</fullName>
    </submittedName>
</protein>
<evidence type="ECO:0000313" key="3">
    <source>
        <dbReference type="Proteomes" id="UP000609172"/>
    </source>
</evidence>
<comment type="caution">
    <text evidence="2">The sequence shown here is derived from an EMBL/GenBank/DDBJ whole genome shotgun (WGS) entry which is preliminary data.</text>
</comment>
<accession>A0A934PMK0</accession>
<evidence type="ECO:0000256" key="1">
    <source>
        <dbReference type="SAM" id="SignalP"/>
    </source>
</evidence>
<dbReference type="AlphaFoldDB" id="A0A934PMK0"/>